<dbReference type="GO" id="GO:0016491">
    <property type="term" value="F:oxidoreductase activity"/>
    <property type="evidence" value="ECO:0007669"/>
    <property type="project" value="UniProtKB-KW"/>
</dbReference>
<organism evidence="2 3">
    <name type="scientific">Colletotrichum sojae</name>
    <dbReference type="NCBI Taxonomy" id="2175907"/>
    <lineage>
        <taxon>Eukaryota</taxon>
        <taxon>Fungi</taxon>
        <taxon>Dikarya</taxon>
        <taxon>Ascomycota</taxon>
        <taxon>Pezizomycotina</taxon>
        <taxon>Sordariomycetes</taxon>
        <taxon>Hypocreomycetidae</taxon>
        <taxon>Glomerellales</taxon>
        <taxon>Glomerellaceae</taxon>
        <taxon>Colletotrichum</taxon>
        <taxon>Colletotrichum orchidearum species complex</taxon>
    </lineage>
</organism>
<dbReference type="EMBL" id="WIGN01000019">
    <property type="protein sequence ID" value="KAF6817838.1"/>
    <property type="molecule type" value="Genomic_DNA"/>
</dbReference>
<evidence type="ECO:0000313" key="3">
    <source>
        <dbReference type="Proteomes" id="UP000652219"/>
    </source>
</evidence>
<evidence type="ECO:0000313" key="2">
    <source>
        <dbReference type="EMBL" id="KAF6817838.1"/>
    </source>
</evidence>
<protein>
    <submittedName>
        <fullName evidence="2">Short-chain dehydrogenase reductase family</fullName>
    </submittedName>
</protein>
<keyword evidence="3" id="KW-1185">Reference proteome</keyword>
<sequence>MPSVFQFLRSQLWVEVPVPTKTFTGQTIIVTGSNTGIGLEVARHLVRLDVAKVILAVRSIPKGEAAAAAIEESTGQKGVTEVWELDLSSYDSVVRFGRRLDSLDRLDVLVNNAGVMMYNFVRAEEDDILITVNVVSTLLLSLLALPKLRETSLKFDKDTVLTFTGSLGHAQAMFPERKGPHIFKDLAVEENADMYDSRYNVSKLMQLLLARELADKISSGDQPGNVVISVVNPGLAHSEVARNVRYVHGEVIQFVFWLVARTAEQASRALVLAAEGGQETHGEYLDDGRIGRASALATSEEGLKIQKQLWEELLAKLEDISSGIRQVV</sequence>
<dbReference type="InterPro" id="IPR002347">
    <property type="entry name" value="SDR_fam"/>
</dbReference>
<dbReference type="Pfam" id="PF00106">
    <property type="entry name" value="adh_short"/>
    <property type="match status" value="1"/>
</dbReference>
<comment type="caution">
    <text evidence="2">The sequence shown here is derived from an EMBL/GenBank/DDBJ whole genome shotgun (WGS) entry which is preliminary data.</text>
</comment>
<dbReference type="Proteomes" id="UP000652219">
    <property type="component" value="Unassembled WGS sequence"/>
</dbReference>
<dbReference type="Gene3D" id="3.40.50.720">
    <property type="entry name" value="NAD(P)-binding Rossmann-like Domain"/>
    <property type="match status" value="1"/>
</dbReference>
<name>A0A8H6JSF3_9PEZI</name>
<accession>A0A8H6JSF3</accession>
<gene>
    <name evidence="2" type="ORF">CSOJ01_02275</name>
</gene>
<dbReference type="PANTHER" id="PTHR43157:SF31">
    <property type="entry name" value="PHOSPHATIDYLINOSITOL-GLYCAN BIOSYNTHESIS CLASS F PROTEIN"/>
    <property type="match status" value="1"/>
</dbReference>
<reference evidence="2 3" key="1">
    <citation type="journal article" date="2020" name="Phytopathology">
        <title>Genome Sequence Resources of Colletotrichum truncatum, C. plurivorum, C. musicola, and C. sojae: Four Species Pathogenic to Soybean (Glycine max).</title>
        <authorList>
            <person name="Rogerio F."/>
            <person name="Boufleur T.R."/>
            <person name="Ciampi-Guillardi M."/>
            <person name="Sukno S.A."/>
            <person name="Thon M.R."/>
            <person name="Massola Junior N.S."/>
            <person name="Baroncelli R."/>
        </authorList>
    </citation>
    <scope>NUCLEOTIDE SEQUENCE [LARGE SCALE GENOMIC DNA]</scope>
    <source>
        <strain evidence="2 3">LFN0009</strain>
    </source>
</reference>
<evidence type="ECO:0000256" key="1">
    <source>
        <dbReference type="ARBA" id="ARBA00023002"/>
    </source>
</evidence>
<dbReference type="PRINTS" id="PR00081">
    <property type="entry name" value="GDHRDH"/>
</dbReference>
<proteinExistence type="predicted"/>
<dbReference type="SUPFAM" id="SSF51735">
    <property type="entry name" value="NAD(P)-binding Rossmann-fold domains"/>
    <property type="match status" value="1"/>
</dbReference>
<keyword evidence="1" id="KW-0560">Oxidoreductase</keyword>
<dbReference type="InterPro" id="IPR036291">
    <property type="entry name" value="NAD(P)-bd_dom_sf"/>
</dbReference>
<dbReference type="PANTHER" id="PTHR43157">
    <property type="entry name" value="PHOSPHATIDYLINOSITOL-GLYCAN BIOSYNTHESIS CLASS F PROTEIN-RELATED"/>
    <property type="match status" value="1"/>
</dbReference>
<dbReference type="AlphaFoldDB" id="A0A8H6JSF3"/>